<evidence type="ECO:0000256" key="3">
    <source>
        <dbReference type="ARBA" id="ARBA00022833"/>
    </source>
</evidence>
<dbReference type="GO" id="GO:0045892">
    <property type="term" value="P:negative regulation of DNA-templated transcription"/>
    <property type="evidence" value="ECO:0007669"/>
    <property type="project" value="TreeGrafter"/>
</dbReference>
<dbReference type="InterPro" id="IPR036390">
    <property type="entry name" value="WH_DNA-bd_sf"/>
</dbReference>
<sequence>MEKFNDYSEENFSLIKDLIEDAGYKMTYQRREILMEFMKNEEEHLSAEEIYNILKHKGIGISTVYRNIKLFVDLEILKEFKFDDTNYYELKMYARKPLHIHFKCEKCGTIKDIVGREIILKYLKTNNLIEEKYDVEINDVDIMFRGLCDNCIDRR</sequence>
<feature type="binding site" evidence="7">
    <location>
        <position position="107"/>
    </location>
    <ligand>
        <name>Zn(2+)</name>
        <dbReference type="ChEBI" id="CHEBI:29105"/>
    </ligand>
</feature>
<dbReference type="GO" id="GO:1900376">
    <property type="term" value="P:regulation of secondary metabolite biosynthetic process"/>
    <property type="evidence" value="ECO:0007669"/>
    <property type="project" value="TreeGrafter"/>
</dbReference>
<keyword evidence="7" id="KW-0479">Metal-binding</keyword>
<dbReference type="PANTHER" id="PTHR33202:SF8">
    <property type="entry name" value="PEROXIDE-RESPONSIVE REPRESSOR PERR"/>
    <property type="match status" value="1"/>
</dbReference>
<gene>
    <name evidence="8" type="ORF">SAMN02745180_01573</name>
</gene>
<organism evidence="8 9">
    <name type="scientific">Sporanaerobacter acetigenes DSM 13106</name>
    <dbReference type="NCBI Taxonomy" id="1123281"/>
    <lineage>
        <taxon>Bacteria</taxon>
        <taxon>Bacillati</taxon>
        <taxon>Bacillota</taxon>
        <taxon>Tissierellia</taxon>
        <taxon>Tissierellales</taxon>
        <taxon>Sporanaerobacteraceae</taxon>
        <taxon>Sporanaerobacter</taxon>
    </lineage>
</organism>
<dbReference type="SUPFAM" id="SSF46785">
    <property type="entry name" value="Winged helix' DNA-binding domain"/>
    <property type="match status" value="1"/>
</dbReference>
<dbReference type="InterPro" id="IPR002481">
    <property type="entry name" value="FUR"/>
</dbReference>
<dbReference type="Pfam" id="PF01475">
    <property type="entry name" value="FUR"/>
    <property type="match status" value="1"/>
</dbReference>
<comment type="cofactor">
    <cofactor evidence="7">
        <name>Zn(2+)</name>
        <dbReference type="ChEBI" id="CHEBI:29105"/>
    </cofactor>
    <text evidence="7">Binds 1 zinc ion per subunit.</text>
</comment>
<accession>A0A1M5XAQ2</accession>
<dbReference type="InterPro" id="IPR036388">
    <property type="entry name" value="WH-like_DNA-bd_sf"/>
</dbReference>
<name>A0A1M5XAQ2_9FIRM</name>
<dbReference type="RefSeq" id="WP_072744238.1">
    <property type="nucleotide sequence ID" value="NZ_FQXR01000006.1"/>
</dbReference>
<dbReference type="PANTHER" id="PTHR33202">
    <property type="entry name" value="ZINC UPTAKE REGULATION PROTEIN"/>
    <property type="match status" value="1"/>
</dbReference>
<dbReference type="GO" id="GO:0003700">
    <property type="term" value="F:DNA-binding transcription factor activity"/>
    <property type="evidence" value="ECO:0007669"/>
    <property type="project" value="InterPro"/>
</dbReference>
<feature type="binding site" evidence="7">
    <location>
        <position position="151"/>
    </location>
    <ligand>
        <name>Zn(2+)</name>
        <dbReference type="ChEBI" id="CHEBI:29105"/>
    </ligand>
</feature>
<comment type="similarity">
    <text evidence="1">Belongs to the Fur family.</text>
</comment>
<evidence type="ECO:0000256" key="6">
    <source>
        <dbReference type="ARBA" id="ARBA00023163"/>
    </source>
</evidence>
<evidence type="ECO:0000313" key="9">
    <source>
        <dbReference type="Proteomes" id="UP000184389"/>
    </source>
</evidence>
<evidence type="ECO:0000256" key="7">
    <source>
        <dbReference type="PIRSR" id="PIRSR602481-1"/>
    </source>
</evidence>
<dbReference type="InterPro" id="IPR043135">
    <property type="entry name" value="Fur_C"/>
</dbReference>
<evidence type="ECO:0000256" key="4">
    <source>
        <dbReference type="ARBA" id="ARBA00023015"/>
    </source>
</evidence>
<proteinExistence type="inferred from homology"/>
<dbReference type="GO" id="GO:0000976">
    <property type="term" value="F:transcription cis-regulatory region binding"/>
    <property type="evidence" value="ECO:0007669"/>
    <property type="project" value="TreeGrafter"/>
</dbReference>
<keyword evidence="2" id="KW-0678">Repressor</keyword>
<dbReference type="EMBL" id="FQXR01000006">
    <property type="protein sequence ID" value="SHH96283.1"/>
    <property type="molecule type" value="Genomic_DNA"/>
</dbReference>
<keyword evidence="9" id="KW-1185">Reference proteome</keyword>
<dbReference type="Proteomes" id="UP000184389">
    <property type="component" value="Unassembled WGS sequence"/>
</dbReference>
<dbReference type="Gene3D" id="3.30.1490.190">
    <property type="match status" value="1"/>
</dbReference>
<dbReference type="CDD" id="cd07153">
    <property type="entry name" value="Fur_like"/>
    <property type="match status" value="1"/>
</dbReference>
<keyword evidence="6" id="KW-0804">Transcription</keyword>
<keyword evidence="3 7" id="KW-0862">Zinc</keyword>
<evidence type="ECO:0000313" key="8">
    <source>
        <dbReference type="EMBL" id="SHH96283.1"/>
    </source>
</evidence>
<dbReference type="OrthoDB" id="8659436at2"/>
<protein>
    <submittedName>
        <fullName evidence="8">Fe2+ or Zn2+ uptake regulation protein</fullName>
    </submittedName>
</protein>
<feature type="binding site" evidence="7">
    <location>
        <position position="148"/>
    </location>
    <ligand>
        <name>Zn(2+)</name>
        <dbReference type="ChEBI" id="CHEBI:29105"/>
    </ligand>
</feature>
<keyword evidence="5" id="KW-0238">DNA-binding</keyword>
<evidence type="ECO:0000256" key="5">
    <source>
        <dbReference type="ARBA" id="ARBA00023125"/>
    </source>
</evidence>
<dbReference type="GO" id="GO:0008270">
    <property type="term" value="F:zinc ion binding"/>
    <property type="evidence" value="ECO:0007669"/>
    <property type="project" value="TreeGrafter"/>
</dbReference>
<dbReference type="AlphaFoldDB" id="A0A1M5XAQ2"/>
<feature type="binding site" evidence="7">
    <location>
        <position position="104"/>
    </location>
    <ligand>
        <name>Zn(2+)</name>
        <dbReference type="ChEBI" id="CHEBI:29105"/>
    </ligand>
</feature>
<keyword evidence="4" id="KW-0805">Transcription regulation</keyword>
<evidence type="ECO:0000256" key="1">
    <source>
        <dbReference type="ARBA" id="ARBA00007957"/>
    </source>
</evidence>
<dbReference type="Gene3D" id="1.10.10.10">
    <property type="entry name" value="Winged helix-like DNA-binding domain superfamily/Winged helix DNA-binding domain"/>
    <property type="match status" value="1"/>
</dbReference>
<dbReference type="STRING" id="1123281.SAMN02745180_01573"/>
<reference evidence="8 9" key="1">
    <citation type="submission" date="2016-11" db="EMBL/GenBank/DDBJ databases">
        <authorList>
            <person name="Jaros S."/>
            <person name="Januszkiewicz K."/>
            <person name="Wedrychowicz H."/>
        </authorList>
    </citation>
    <scope>NUCLEOTIDE SEQUENCE [LARGE SCALE GENOMIC DNA]</scope>
    <source>
        <strain evidence="8 9">DSM 13106</strain>
    </source>
</reference>
<evidence type="ECO:0000256" key="2">
    <source>
        <dbReference type="ARBA" id="ARBA00022491"/>
    </source>
</evidence>